<dbReference type="EMBL" id="BBLT01000013">
    <property type="protein sequence ID" value="GAL87535.1"/>
    <property type="molecule type" value="Genomic_DNA"/>
</dbReference>
<organism evidence="1 2">
    <name type="scientific">Sporocytophaga myxococcoides</name>
    <dbReference type="NCBI Taxonomy" id="153721"/>
    <lineage>
        <taxon>Bacteria</taxon>
        <taxon>Pseudomonadati</taxon>
        <taxon>Bacteroidota</taxon>
        <taxon>Cytophagia</taxon>
        <taxon>Cytophagales</taxon>
        <taxon>Cytophagaceae</taxon>
        <taxon>Sporocytophaga</taxon>
    </lineage>
</organism>
<evidence type="ECO:0000313" key="2">
    <source>
        <dbReference type="Proteomes" id="UP000030185"/>
    </source>
</evidence>
<dbReference type="AlphaFoldDB" id="A0A098LKP4"/>
<dbReference type="Proteomes" id="UP000030185">
    <property type="component" value="Unassembled WGS sequence"/>
</dbReference>
<proteinExistence type="predicted"/>
<name>A0A098LKP4_9BACT</name>
<sequence length="108" mass="11862">MLTLLTFAVCQNQANAQDVSKSTTELSVSVKTKDASSKESKDGYIRLDITGGVEPYSIFIVSTVINHQRIEGKKNLNLENLPPGHFGIIIQDNNKKILQQSVTISSEN</sequence>
<keyword evidence="2" id="KW-1185">Reference proteome</keyword>
<reference evidence="1 2" key="1">
    <citation type="submission" date="2014-09" db="EMBL/GenBank/DDBJ databases">
        <title>Sporocytophaga myxococcoides PG-01 genome sequencing.</title>
        <authorList>
            <person name="Liu L."/>
            <person name="Gao P.J."/>
            <person name="Chen G.J."/>
            <person name="Wang L.S."/>
        </authorList>
    </citation>
    <scope>NUCLEOTIDE SEQUENCE [LARGE SCALE GENOMIC DNA]</scope>
    <source>
        <strain evidence="1 2">PG-01</strain>
    </source>
</reference>
<gene>
    <name evidence="1" type="ORF">MYP_4765</name>
</gene>
<accession>A0A098LKP4</accession>
<evidence type="ECO:0000313" key="1">
    <source>
        <dbReference type="EMBL" id="GAL87535.1"/>
    </source>
</evidence>
<comment type="caution">
    <text evidence="1">The sequence shown here is derived from an EMBL/GenBank/DDBJ whole genome shotgun (WGS) entry which is preliminary data.</text>
</comment>
<protein>
    <submittedName>
        <fullName evidence="1">Uncharacterized protein</fullName>
    </submittedName>
</protein>